<dbReference type="OrthoDB" id="2150267at2759"/>
<dbReference type="RefSeq" id="XP_038063882.1">
    <property type="nucleotide sequence ID" value="XM_038207954.1"/>
</dbReference>
<feature type="transmembrane region" description="Helical" evidence="13">
    <location>
        <begin position="559"/>
        <end position="581"/>
    </location>
</feature>
<dbReference type="SUPFAM" id="SSF53822">
    <property type="entry name" value="Periplasmic binding protein-like I"/>
    <property type="match status" value="1"/>
</dbReference>
<dbReference type="Pfam" id="PF00003">
    <property type="entry name" value="7tm_3"/>
    <property type="match status" value="1"/>
</dbReference>
<organism evidence="16 17">
    <name type="scientific">Patiria miniata</name>
    <name type="common">Bat star</name>
    <name type="synonym">Asterina miniata</name>
    <dbReference type="NCBI Taxonomy" id="46514"/>
    <lineage>
        <taxon>Eukaryota</taxon>
        <taxon>Metazoa</taxon>
        <taxon>Echinodermata</taxon>
        <taxon>Eleutherozoa</taxon>
        <taxon>Asterozoa</taxon>
        <taxon>Asteroidea</taxon>
        <taxon>Valvatacea</taxon>
        <taxon>Valvatida</taxon>
        <taxon>Asterinidae</taxon>
        <taxon>Patiria</taxon>
    </lineage>
</organism>
<feature type="domain" description="G-protein coupled receptors family 3 profile" evidence="15">
    <location>
        <begin position="482"/>
        <end position="754"/>
    </location>
</feature>
<keyword evidence="2" id="KW-1003">Cell membrane</keyword>
<dbReference type="FunFam" id="3.40.50.2300:FF:000063">
    <property type="entry name" value="Gamma-aminobutyric acid type B receptor subunit"/>
    <property type="match status" value="1"/>
</dbReference>
<evidence type="ECO:0000313" key="16">
    <source>
        <dbReference type="EnsemblMetazoa" id="XP_038063882.1"/>
    </source>
</evidence>
<keyword evidence="7 13" id="KW-0472">Membrane</keyword>
<dbReference type="PANTHER" id="PTHR10519">
    <property type="entry name" value="GABA-B RECEPTOR"/>
    <property type="match status" value="1"/>
</dbReference>
<evidence type="ECO:0000256" key="14">
    <source>
        <dbReference type="SAM" id="SignalP"/>
    </source>
</evidence>
<dbReference type="GO" id="GO:0004965">
    <property type="term" value="F:G protein-coupled GABA receptor activity"/>
    <property type="evidence" value="ECO:0007669"/>
    <property type="project" value="InterPro"/>
</dbReference>
<keyword evidence="3 13" id="KW-0812">Transmembrane</keyword>
<keyword evidence="8" id="KW-0675">Receptor</keyword>
<dbReference type="GO" id="GO:0007214">
    <property type="term" value="P:gamma-aminobutyric acid signaling pathway"/>
    <property type="evidence" value="ECO:0007669"/>
    <property type="project" value="TreeGrafter"/>
</dbReference>
<feature type="transmembrane region" description="Helical" evidence="13">
    <location>
        <begin position="697"/>
        <end position="718"/>
    </location>
</feature>
<dbReference type="InterPro" id="IPR002455">
    <property type="entry name" value="GPCR3_GABA-B"/>
</dbReference>
<feature type="transmembrane region" description="Helical" evidence="13">
    <location>
        <begin position="602"/>
        <end position="623"/>
    </location>
</feature>
<keyword evidence="12" id="KW-0175">Coiled coil</keyword>
<evidence type="ECO:0000256" key="12">
    <source>
        <dbReference type="SAM" id="Coils"/>
    </source>
</evidence>
<name>A0A914AJH8_PATMI</name>
<dbReference type="EnsemblMetazoa" id="XM_038207955.1">
    <property type="protein sequence ID" value="XP_038063883.1"/>
    <property type="gene ID" value="LOC119734450"/>
</dbReference>
<dbReference type="Gene3D" id="3.40.50.2300">
    <property type="match status" value="2"/>
</dbReference>
<dbReference type="CDD" id="cd15047">
    <property type="entry name" value="7tmC_GABA-B-like"/>
    <property type="match status" value="1"/>
</dbReference>
<keyword evidence="10" id="KW-0807">Transducer</keyword>
<dbReference type="RefSeq" id="XP_038063883.1">
    <property type="nucleotide sequence ID" value="XM_038207955.1"/>
</dbReference>
<dbReference type="PROSITE" id="PS50259">
    <property type="entry name" value="G_PROTEIN_RECEP_F3_4"/>
    <property type="match status" value="1"/>
</dbReference>
<feature type="transmembrane region" description="Helical" evidence="13">
    <location>
        <begin position="484"/>
        <end position="507"/>
    </location>
</feature>
<dbReference type="InterPro" id="IPR028082">
    <property type="entry name" value="Peripla_BP_I"/>
</dbReference>
<dbReference type="GO" id="GO:0038039">
    <property type="term" value="C:G protein-coupled receptor heterodimeric complex"/>
    <property type="evidence" value="ECO:0007669"/>
    <property type="project" value="TreeGrafter"/>
</dbReference>
<feature type="chain" id="PRO_5038324110" description="Gamma-aminobutyric acid type B receptor subunit 2" evidence="14">
    <location>
        <begin position="32"/>
        <end position="812"/>
    </location>
</feature>
<keyword evidence="5 13" id="KW-1133">Transmembrane helix</keyword>
<evidence type="ECO:0000256" key="7">
    <source>
        <dbReference type="ARBA" id="ARBA00023136"/>
    </source>
</evidence>
<dbReference type="Proteomes" id="UP000887568">
    <property type="component" value="Unplaced"/>
</dbReference>
<dbReference type="PRINTS" id="PR01177">
    <property type="entry name" value="GABAB1RECPTR"/>
</dbReference>
<dbReference type="AlphaFoldDB" id="A0A914AJH8"/>
<dbReference type="EnsemblMetazoa" id="XM_038207954.1">
    <property type="protein sequence ID" value="XP_038063882.1"/>
    <property type="gene ID" value="LOC119734450"/>
</dbReference>
<evidence type="ECO:0000256" key="10">
    <source>
        <dbReference type="ARBA" id="ARBA00023224"/>
    </source>
</evidence>
<evidence type="ECO:0000256" key="11">
    <source>
        <dbReference type="ARBA" id="ARBA00073785"/>
    </source>
</evidence>
<evidence type="ECO:0000256" key="9">
    <source>
        <dbReference type="ARBA" id="ARBA00023180"/>
    </source>
</evidence>
<evidence type="ECO:0000256" key="3">
    <source>
        <dbReference type="ARBA" id="ARBA00022692"/>
    </source>
</evidence>
<evidence type="ECO:0000256" key="6">
    <source>
        <dbReference type="ARBA" id="ARBA00023040"/>
    </source>
</evidence>
<sequence>MHSRHFQPLVQAAVCAVLFQQLLFTPPATWALRTSSGSSPGRNRTPIYIAGFFPFSDTFNDMLVNSTEIAIDHVNEFEDLLTDYELRMVWNWTQVEDDVSAAPFLKVFYDFIYNNPQFLMTWGPVYSRVGEVLNEVVRRYNLVQVCIAQFVSDERHLEKYPLTVQIYPSSGVFNPARIVLLKQMGWKKAAIIFQNYNLFRAGMEELDRLLKENGLITTTLEAITGSDPSANVDNLQKHDARIIFGSFYQEMATRVFCEAYRKGYYGPKYVWILLGWYSPVRWWVQEIEKFKASGVDICTVEEVEKVVMGSLSIRGFEIQQDMSLINFNGVRPLEKHLGYYAFLQDQLLTAGACDSYGYDQIVTIALALNASIQTLAQMDPPRRLEDFTYGDAEMAQVFREHTRSVDFVGLTGRVAFDEYGARESDAVVQQIRDVPGTIKQIFTYDGSTENVKPISEFVWEGGFRPVDGPTFTKTHLQIEQSIKIVVFVLSGLGMALSLVFLSCNTYFKNRSAIKISSPQLNNMIALGSILLYASTFLFALKMEVKQGDFNGRIYCQLSSAALCIGLSLAFGALFMKTYRIHHIYTSAMKVRKVRATITDSKLMTSIGFFVLLDVLIFVAWILVDPIHIQTVELDPVLRDEQTEEYEVPTLSYCTSDRELYFAIAIFAYKGALLIFGIFLAWSTRNVRISQLNDSKHIALSVYAVGLTCVLTVPVAYFSHARGEINFVFAFVSGALFVANTVMLCLVFIPKFISLKTTEGARINTFMPSSNFTISQDKQANISRLKQLLEEKNAHLEALMKQLQKLASAELVP</sequence>
<feature type="signal peptide" evidence="14">
    <location>
        <begin position="1"/>
        <end position="31"/>
    </location>
</feature>
<dbReference type="PANTHER" id="PTHR10519:SF74">
    <property type="entry name" value="GAMMA-AMINOBUTYRIC ACID TYPE B RECEPTOR SUBUNIT 2"/>
    <property type="match status" value="1"/>
</dbReference>
<evidence type="ECO:0000256" key="8">
    <source>
        <dbReference type="ARBA" id="ARBA00023170"/>
    </source>
</evidence>
<keyword evidence="4 14" id="KW-0732">Signal</keyword>
<feature type="transmembrane region" description="Helical" evidence="13">
    <location>
        <begin position="724"/>
        <end position="748"/>
    </location>
</feature>
<evidence type="ECO:0000256" key="2">
    <source>
        <dbReference type="ARBA" id="ARBA00022475"/>
    </source>
</evidence>
<dbReference type="InterPro" id="IPR017978">
    <property type="entry name" value="GPCR_3_C"/>
</dbReference>
<evidence type="ECO:0000313" key="17">
    <source>
        <dbReference type="Proteomes" id="UP000887568"/>
    </source>
</evidence>
<evidence type="ECO:0000256" key="5">
    <source>
        <dbReference type="ARBA" id="ARBA00022989"/>
    </source>
</evidence>
<evidence type="ECO:0000259" key="15">
    <source>
        <dbReference type="PROSITE" id="PS50259"/>
    </source>
</evidence>
<proteinExistence type="predicted"/>
<keyword evidence="9" id="KW-0325">Glycoprotein</keyword>
<reference evidence="16" key="1">
    <citation type="submission" date="2022-11" db="UniProtKB">
        <authorList>
            <consortium name="EnsemblMetazoa"/>
        </authorList>
    </citation>
    <scope>IDENTIFICATION</scope>
</reference>
<evidence type="ECO:0000256" key="13">
    <source>
        <dbReference type="SAM" id="Phobius"/>
    </source>
</evidence>
<dbReference type="OMA" id="GWWRIET"/>
<keyword evidence="17" id="KW-1185">Reference proteome</keyword>
<feature type="transmembrane region" description="Helical" evidence="13">
    <location>
        <begin position="519"/>
        <end position="539"/>
    </location>
</feature>
<dbReference type="CDD" id="cd06366">
    <property type="entry name" value="PBP1_GABAb_receptor"/>
    <property type="match status" value="1"/>
</dbReference>
<dbReference type="GeneID" id="119734450"/>
<dbReference type="Pfam" id="PF01094">
    <property type="entry name" value="ANF_receptor"/>
    <property type="match status" value="1"/>
</dbReference>
<comment type="subcellular location">
    <subcellularLocation>
        <location evidence="1">Cell membrane</location>
        <topology evidence="1">Multi-pass membrane protein</topology>
    </subcellularLocation>
</comment>
<dbReference type="PRINTS" id="PR01176">
    <property type="entry name" value="GABABRECEPTR"/>
</dbReference>
<evidence type="ECO:0000256" key="4">
    <source>
        <dbReference type="ARBA" id="ARBA00022729"/>
    </source>
</evidence>
<feature type="coiled-coil region" evidence="12">
    <location>
        <begin position="781"/>
        <end position="808"/>
    </location>
</feature>
<protein>
    <recommendedName>
        <fullName evidence="11">Gamma-aminobutyric acid type B receptor subunit 2</fullName>
    </recommendedName>
</protein>
<accession>A0A914AJH8</accession>
<feature type="transmembrane region" description="Helical" evidence="13">
    <location>
        <begin position="659"/>
        <end position="681"/>
    </location>
</feature>
<evidence type="ECO:0000256" key="1">
    <source>
        <dbReference type="ARBA" id="ARBA00004651"/>
    </source>
</evidence>
<keyword evidence="6" id="KW-0297">G-protein coupled receptor</keyword>
<dbReference type="InterPro" id="IPR001828">
    <property type="entry name" value="ANF_lig-bd_rcpt"/>
</dbReference>